<sequence>MAAAGASPFRDRTSEFASLSQTLRRIGGNAPAPPQSQPNDPIAASPDRSEFNKKASRVGLRIHQTSQKIDRLSNLTKRSSIFDDRSKENEELTALIKNEITALNITISDLQTLQNMEIADGNYSGDRVVHLTAVCDDLKNRLMNVTKQFQDVLTTRTKNIKAHENRKQLFSTVVSRESPLKQPPSTTVKEPPPWSSSSDSSGANPQPSVSTGNMVQVGNQLRYALPQ</sequence>
<feature type="compositionally biased region" description="Low complexity" evidence="2">
    <location>
        <begin position="195"/>
        <end position="208"/>
    </location>
</feature>
<evidence type="ECO:0000256" key="1">
    <source>
        <dbReference type="ARBA" id="ARBA00022927"/>
    </source>
</evidence>
<dbReference type="AlphaFoldDB" id="A0A830CRM0"/>
<dbReference type="EMBL" id="BMAC01000752">
    <property type="protein sequence ID" value="GFQ02521.1"/>
    <property type="molecule type" value="Genomic_DNA"/>
</dbReference>
<keyword evidence="4" id="KW-1185">Reference proteome</keyword>
<comment type="caution">
    <text evidence="3">The sequence shown here is derived from an EMBL/GenBank/DDBJ whole genome shotgun (WGS) entry which is preliminary data.</text>
</comment>
<dbReference type="GO" id="GO:0015031">
    <property type="term" value="P:protein transport"/>
    <property type="evidence" value="ECO:0007669"/>
    <property type="project" value="UniProtKB-KW"/>
</dbReference>
<proteinExistence type="predicted"/>
<dbReference type="Proteomes" id="UP000653305">
    <property type="component" value="Unassembled WGS sequence"/>
</dbReference>
<dbReference type="Gene3D" id="1.20.58.70">
    <property type="match status" value="1"/>
</dbReference>
<keyword evidence="1" id="KW-0653">Protein transport</keyword>
<feature type="region of interest" description="Disordered" evidence="2">
    <location>
        <begin position="172"/>
        <end position="227"/>
    </location>
</feature>
<accession>A0A830CRM0</accession>
<evidence type="ECO:0000256" key="2">
    <source>
        <dbReference type="SAM" id="MobiDB-lite"/>
    </source>
</evidence>
<dbReference type="GO" id="GO:0016020">
    <property type="term" value="C:membrane"/>
    <property type="evidence" value="ECO:0007669"/>
    <property type="project" value="InterPro"/>
</dbReference>
<reference evidence="3" key="1">
    <citation type="submission" date="2020-07" db="EMBL/GenBank/DDBJ databases">
        <title>Ethylene signaling mediates host invasion by parasitic plants.</title>
        <authorList>
            <person name="Yoshida S."/>
        </authorList>
    </citation>
    <scope>NUCLEOTIDE SEQUENCE</scope>
    <source>
        <strain evidence="3">Okayama</strain>
    </source>
</reference>
<keyword evidence="1" id="KW-0813">Transport</keyword>
<organism evidence="3 4">
    <name type="scientific">Phtheirospermum japonicum</name>
    <dbReference type="NCBI Taxonomy" id="374723"/>
    <lineage>
        <taxon>Eukaryota</taxon>
        <taxon>Viridiplantae</taxon>
        <taxon>Streptophyta</taxon>
        <taxon>Embryophyta</taxon>
        <taxon>Tracheophyta</taxon>
        <taxon>Spermatophyta</taxon>
        <taxon>Magnoliopsida</taxon>
        <taxon>eudicotyledons</taxon>
        <taxon>Gunneridae</taxon>
        <taxon>Pentapetalae</taxon>
        <taxon>asterids</taxon>
        <taxon>lamiids</taxon>
        <taxon>Lamiales</taxon>
        <taxon>Orobanchaceae</taxon>
        <taxon>Orobanchaceae incertae sedis</taxon>
        <taxon>Phtheirospermum</taxon>
    </lineage>
</organism>
<name>A0A830CRM0_9LAMI</name>
<evidence type="ECO:0000313" key="3">
    <source>
        <dbReference type="EMBL" id="GFQ02521.1"/>
    </source>
</evidence>
<dbReference type="InterPro" id="IPR010989">
    <property type="entry name" value="SNARE"/>
</dbReference>
<protein>
    <submittedName>
        <fullName evidence="3">Syntaxin-31</fullName>
    </submittedName>
</protein>
<dbReference type="OrthoDB" id="421009at2759"/>
<dbReference type="SUPFAM" id="SSF47661">
    <property type="entry name" value="t-snare proteins"/>
    <property type="match status" value="1"/>
</dbReference>
<feature type="region of interest" description="Disordered" evidence="2">
    <location>
        <begin position="1"/>
        <end position="56"/>
    </location>
</feature>
<dbReference type="GO" id="GO:0016192">
    <property type="term" value="P:vesicle-mediated transport"/>
    <property type="evidence" value="ECO:0007669"/>
    <property type="project" value="InterPro"/>
</dbReference>
<gene>
    <name evidence="3" type="ORF">PHJA_002396100</name>
</gene>
<evidence type="ECO:0000313" key="4">
    <source>
        <dbReference type="Proteomes" id="UP000653305"/>
    </source>
</evidence>
<feature type="compositionally biased region" description="Polar residues" evidence="2">
    <location>
        <begin position="209"/>
        <end position="219"/>
    </location>
</feature>